<dbReference type="EMBL" id="JBAMMX010000019">
    <property type="protein sequence ID" value="KAK6921821.1"/>
    <property type="molecule type" value="Genomic_DNA"/>
</dbReference>
<dbReference type="GO" id="GO:0016413">
    <property type="term" value="F:O-acetyltransferase activity"/>
    <property type="evidence" value="ECO:0007669"/>
    <property type="project" value="InterPro"/>
</dbReference>
<feature type="domain" description="Trichome birefringence-like C-terminal" evidence="2">
    <location>
        <begin position="41"/>
        <end position="157"/>
    </location>
</feature>
<comment type="similarity">
    <text evidence="1">Belongs to the PC-esterase family. TBL subfamily.</text>
</comment>
<evidence type="ECO:0000256" key="1">
    <source>
        <dbReference type="ARBA" id="ARBA00007727"/>
    </source>
</evidence>
<dbReference type="Pfam" id="PF13839">
    <property type="entry name" value="PC-Esterase"/>
    <property type="match status" value="1"/>
</dbReference>
<keyword evidence="4" id="KW-1185">Reference proteome</keyword>
<reference evidence="3 4" key="1">
    <citation type="submission" date="2023-12" db="EMBL/GenBank/DDBJ databases">
        <title>A high-quality genome assembly for Dillenia turbinata (Dilleniales).</title>
        <authorList>
            <person name="Chanderbali A."/>
        </authorList>
    </citation>
    <scope>NUCLEOTIDE SEQUENCE [LARGE SCALE GENOMIC DNA]</scope>
    <source>
        <strain evidence="3">LSX21</strain>
        <tissue evidence="3">Leaf</tissue>
    </source>
</reference>
<gene>
    <name evidence="3" type="ORF">RJ641_012328</name>
</gene>
<comment type="caution">
    <text evidence="3">The sequence shown here is derived from an EMBL/GenBank/DDBJ whole genome shotgun (WGS) entry which is preliminary data.</text>
</comment>
<accession>A0AAN8V1W1</accession>
<dbReference type="Proteomes" id="UP001370490">
    <property type="component" value="Unassembled WGS sequence"/>
</dbReference>
<protein>
    <submittedName>
        <fullName evidence="3">PC-Esterase</fullName>
    </submittedName>
</protein>
<evidence type="ECO:0000313" key="4">
    <source>
        <dbReference type="Proteomes" id="UP001370490"/>
    </source>
</evidence>
<sequence>MALLLSLQFRKHIIKTQENPSIVKPDSDYLKLQWKPYGCEIPRFYGKRMLEILRGKRLVFVGDSLNRNMWESLVCALREALITKNGVFEISRRRGFKTQGFYSFIFREHNCTIDFFTLPFLVQEWKAMARGGGTQEERETLRLDLIKALLQSIMMLILSSSTPVIGGLTKKPQKAISSRKVTMSMAD</sequence>
<proteinExistence type="inferred from homology"/>
<dbReference type="GO" id="GO:0005794">
    <property type="term" value="C:Golgi apparatus"/>
    <property type="evidence" value="ECO:0007669"/>
    <property type="project" value="TreeGrafter"/>
</dbReference>
<name>A0AAN8V1W1_9MAGN</name>
<dbReference type="PANTHER" id="PTHR32285">
    <property type="entry name" value="PROTEIN TRICHOME BIREFRINGENCE-LIKE 9-RELATED"/>
    <property type="match status" value="1"/>
</dbReference>
<organism evidence="3 4">
    <name type="scientific">Dillenia turbinata</name>
    <dbReference type="NCBI Taxonomy" id="194707"/>
    <lineage>
        <taxon>Eukaryota</taxon>
        <taxon>Viridiplantae</taxon>
        <taxon>Streptophyta</taxon>
        <taxon>Embryophyta</taxon>
        <taxon>Tracheophyta</taxon>
        <taxon>Spermatophyta</taxon>
        <taxon>Magnoliopsida</taxon>
        <taxon>eudicotyledons</taxon>
        <taxon>Gunneridae</taxon>
        <taxon>Pentapetalae</taxon>
        <taxon>Dilleniales</taxon>
        <taxon>Dilleniaceae</taxon>
        <taxon>Dillenia</taxon>
    </lineage>
</organism>
<evidence type="ECO:0000313" key="3">
    <source>
        <dbReference type="EMBL" id="KAK6921821.1"/>
    </source>
</evidence>
<dbReference type="PANTHER" id="PTHR32285:SF241">
    <property type="entry name" value="PROTEIN TRICHOME BIREFRINGENCE-LIKE 4"/>
    <property type="match status" value="1"/>
</dbReference>
<evidence type="ECO:0000259" key="2">
    <source>
        <dbReference type="Pfam" id="PF13839"/>
    </source>
</evidence>
<dbReference type="InterPro" id="IPR026057">
    <property type="entry name" value="TBL_C"/>
</dbReference>
<dbReference type="AlphaFoldDB" id="A0AAN8V1W1"/>
<dbReference type="InterPro" id="IPR029962">
    <property type="entry name" value="TBL"/>
</dbReference>